<dbReference type="EMBL" id="JAMXLX010000001">
    <property type="protein sequence ID" value="MCO5955406.1"/>
    <property type="molecule type" value="Genomic_DNA"/>
</dbReference>
<feature type="domain" description="Lipid/polyisoprenoid-binding YceI-like" evidence="2">
    <location>
        <begin position="29"/>
        <end position="197"/>
    </location>
</feature>
<dbReference type="InterPro" id="IPR036761">
    <property type="entry name" value="TTHA0802/YceI-like_sf"/>
</dbReference>
<evidence type="ECO:0000259" key="2">
    <source>
        <dbReference type="SMART" id="SM00867"/>
    </source>
</evidence>
<dbReference type="SUPFAM" id="SSF101874">
    <property type="entry name" value="YceI-like"/>
    <property type="match status" value="1"/>
</dbReference>
<dbReference type="AlphaFoldDB" id="A0AAJ1BS88"/>
<dbReference type="Gene3D" id="2.40.128.110">
    <property type="entry name" value="Lipid/polyisoprenoid-binding, YceI-like"/>
    <property type="match status" value="1"/>
</dbReference>
<evidence type="ECO:0000313" key="4">
    <source>
        <dbReference type="Proteomes" id="UP001155380"/>
    </source>
</evidence>
<dbReference type="RefSeq" id="WP_250912169.1">
    <property type="nucleotide sequence ID" value="NZ_JAMXLX010000001.1"/>
</dbReference>
<dbReference type="PANTHER" id="PTHR34406">
    <property type="entry name" value="PROTEIN YCEI"/>
    <property type="match status" value="1"/>
</dbReference>
<feature type="signal peptide" evidence="1">
    <location>
        <begin position="1"/>
        <end position="18"/>
    </location>
</feature>
<evidence type="ECO:0000313" key="3">
    <source>
        <dbReference type="EMBL" id="MCO5955406.1"/>
    </source>
</evidence>
<dbReference type="Proteomes" id="UP001155380">
    <property type="component" value="Unassembled WGS sequence"/>
</dbReference>
<evidence type="ECO:0000256" key="1">
    <source>
        <dbReference type="SAM" id="SignalP"/>
    </source>
</evidence>
<name>A0AAJ1BS88_9HYPH</name>
<keyword evidence="1" id="KW-0732">Signal</keyword>
<protein>
    <submittedName>
        <fullName evidence="3">YceI family protein</fullName>
    </submittedName>
</protein>
<organism evidence="3 4">
    <name type="scientific">Ciceribacter sichuanensis</name>
    <dbReference type="NCBI Taxonomy" id="2949647"/>
    <lineage>
        <taxon>Bacteria</taxon>
        <taxon>Pseudomonadati</taxon>
        <taxon>Pseudomonadota</taxon>
        <taxon>Alphaproteobacteria</taxon>
        <taxon>Hyphomicrobiales</taxon>
        <taxon>Rhizobiaceae</taxon>
        <taxon>Ciceribacter</taxon>
    </lineage>
</organism>
<feature type="chain" id="PRO_5042614238" evidence="1">
    <location>
        <begin position="19"/>
        <end position="202"/>
    </location>
</feature>
<dbReference type="PANTHER" id="PTHR34406:SF1">
    <property type="entry name" value="PROTEIN YCEI"/>
    <property type="match status" value="1"/>
</dbReference>
<dbReference type="Pfam" id="PF04264">
    <property type="entry name" value="YceI"/>
    <property type="match status" value="1"/>
</dbReference>
<dbReference type="SMART" id="SM00867">
    <property type="entry name" value="YceI"/>
    <property type="match status" value="1"/>
</dbReference>
<dbReference type="InterPro" id="IPR007372">
    <property type="entry name" value="Lipid/polyisoprenoid-bd_YceI"/>
</dbReference>
<sequence length="202" mass="21669">MFRLAFVFLLAAPVQALAGAATKPAPSGTYVSDPAHTSLTWRISHFGLSNYTARFSTVSANLAWDAENPAQSKLSVSIDPTSVKTDFPFPQVEDFDGKIGTTPDFLAGKPISFEAKNITLTGENTGTVSGDLTFRGETHPVTLDIRFNGSVAEHPMDKLPRLGFSATGIVKRTDWGLDFAVPALGEDVALQIETEMIPPKAK</sequence>
<proteinExistence type="predicted"/>
<accession>A0AAJ1BS88</accession>
<gene>
    <name evidence="3" type="ORF">NBH21_01370</name>
</gene>
<reference evidence="3" key="1">
    <citation type="submission" date="2022-06" db="EMBL/GenBank/DDBJ databases">
        <authorList>
            <person name="Sun Q."/>
        </authorList>
    </citation>
    <scope>NUCLEOTIDE SEQUENCE</scope>
    <source>
        <strain evidence="3">S101</strain>
    </source>
</reference>
<comment type="caution">
    <text evidence="3">The sequence shown here is derived from an EMBL/GenBank/DDBJ whole genome shotgun (WGS) entry which is preliminary data.</text>
</comment>